<keyword evidence="11" id="KW-0812">Transmembrane</keyword>
<proteinExistence type="inferred from homology"/>
<evidence type="ECO:0000256" key="7">
    <source>
        <dbReference type="ARBA" id="ARBA00022679"/>
    </source>
</evidence>
<dbReference type="CDD" id="cd06423">
    <property type="entry name" value="CESA_like"/>
    <property type="match status" value="1"/>
</dbReference>
<evidence type="ECO:0000256" key="6">
    <source>
        <dbReference type="ARBA" id="ARBA00022676"/>
    </source>
</evidence>
<keyword evidence="6 13" id="KW-0328">Glycosyltransferase</keyword>
<keyword evidence="14" id="KW-1185">Reference proteome</keyword>
<evidence type="ECO:0000256" key="5">
    <source>
        <dbReference type="ARBA" id="ARBA00022475"/>
    </source>
</evidence>
<dbReference type="AlphaFoldDB" id="A0A1R3V7R5"/>
<evidence type="ECO:0000256" key="8">
    <source>
        <dbReference type="ARBA" id="ARBA00023136"/>
    </source>
</evidence>
<dbReference type="Proteomes" id="UP000188388">
    <property type="component" value="Unassembled WGS sequence"/>
</dbReference>
<keyword evidence="7 13" id="KW-0808">Transferase</keyword>
<comment type="similarity">
    <text evidence="2">Belongs to the NodC/HAS family.</text>
</comment>
<feature type="domain" description="Glycosyltransferase 2-like" evidence="12">
    <location>
        <begin position="164"/>
        <end position="332"/>
    </location>
</feature>
<dbReference type="NCBIfam" id="TIGR04242">
    <property type="entry name" value="nodulat_NodC"/>
    <property type="match status" value="1"/>
</dbReference>
<evidence type="ECO:0000256" key="10">
    <source>
        <dbReference type="SAM" id="MobiDB-lite"/>
    </source>
</evidence>
<comment type="subcellular location">
    <subcellularLocation>
        <location evidence="1">Cell membrane</location>
        <topology evidence="1">Peripheral membrane protein</topology>
    </subcellularLocation>
</comment>
<dbReference type="InterPro" id="IPR001173">
    <property type="entry name" value="Glyco_trans_2-like"/>
</dbReference>
<dbReference type="STRING" id="1631249.BQ8794_240120"/>
<feature type="region of interest" description="Disordered" evidence="10">
    <location>
        <begin position="74"/>
        <end position="110"/>
    </location>
</feature>
<dbReference type="GO" id="GO:0085029">
    <property type="term" value="P:extracellular matrix assembly"/>
    <property type="evidence" value="ECO:0007669"/>
    <property type="project" value="TreeGrafter"/>
</dbReference>
<keyword evidence="8 11" id="KW-0472">Membrane</keyword>
<reference evidence="14" key="1">
    <citation type="submission" date="2017-01" db="EMBL/GenBank/DDBJ databases">
        <authorList>
            <person name="Brunel B."/>
        </authorList>
    </citation>
    <scope>NUCLEOTIDE SEQUENCE [LARGE SCALE GENOMIC DNA]</scope>
</reference>
<dbReference type="GO" id="GO:0030213">
    <property type="term" value="P:hyaluronan biosynthetic process"/>
    <property type="evidence" value="ECO:0007669"/>
    <property type="project" value="TreeGrafter"/>
</dbReference>
<dbReference type="Pfam" id="PF00535">
    <property type="entry name" value="Glycos_transf_2"/>
    <property type="match status" value="1"/>
</dbReference>
<evidence type="ECO:0000313" key="14">
    <source>
        <dbReference type="Proteomes" id="UP000188388"/>
    </source>
</evidence>
<keyword evidence="5" id="KW-1003">Cell membrane</keyword>
<feature type="transmembrane region" description="Helical" evidence="11">
    <location>
        <begin position="473"/>
        <end position="495"/>
    </location>
</feature>
<dbReference type="SUPFAM" id="SSF53448">
    <property type="entry name" value="Nucleotide-diphospho-sugar transferases"/>
    <property type="match status" value="1"/>
</dbReference>
<dbReference type="GO" id="GO:0050501">
    <property type="term" value="F:hyaluronan synthase activity"/>
    <property type="evidence" value="ECO:0007669"/>
    <property type="project" value="TreeGrafter"/>
</dbReference>
<evidence type="ECO:0000256" key="2">
    <source>
        <dbReference type="ARBA" id="ARBA00006782"/>
    </source>
</evidence>
<evidence type="ECO:0000256" key="11">
    <source>
        <dbReference type="SAM" id="Phobius"/>
    </source>
</evidence>
<feature type="transmembrane region" description="Helical" evidence="11">
    <location>
        <begin position="447"/>
        <end position="466"/>
    </location>
</feature>
<evidence type="ECO:0000256" key="1">
    <source>
        <dbReference type="ARBA" id="ARBA00004202"/>
    </source>
</evidence>
<gene>
    <name evidence="13" type="primary">nodC</name>
    <name evidence="13" type="ORF">BQ8794_240120</name>
</gene>
<evidence type="ECO:0000313" key="13">
    <source>
        <dbReference type="EMBL" id="SIT55913.1"/>
    </source>
</evidence>
<name>A0A1R3V7R5_9HYPH</name>
<dbReference type="GO" id="GO:0005886">
    <property type="term" value="C:plasma membrane"/>
    <property type="evidence" value="ECO:0007669"/>
    <property type="project" value="UniProtKB-SubCell"/>
</dbReference>
<dbReference type="EMBL" id="FTPD01000017">
    <property type="protein sequence ID" value="SIT55913.1"/>
    <property type="molecule type" value="Genomic_DNA"/>
</dbReference>
<dbReference type="PANTHER" id="PTHR22913:SF12">
    <property type="entry name" value="MANNURONAN SYNTHASE"/>
    <property type="match status" value="1"/>
</dbReference>
<sequence length="562" mass="61374">MPPRCGAVLSCAVWELDRRSSHSLGEHWIGTPALVSRPARLVSPRRRLDCRFSSCRSPPGRDCAPARRVRALSKRSTRADGYGAVPPDSSAARPRIHSPTPSSTSLNKRDLMDPLTTASTVAVSCYALLSTVYKGMQAVYAQPGHVASISDDLLASDLWPSVDVIIPCYNEEPRTLSACLASVANQEYAGKLHVYVVDDGSGNRKALTPVHHAYVDDPRFTFIQLPHNVGKRKAQIAAIRGSSGDFVLSVDSDTTLEPDVIAKLTARMRDPAIGAAMGQLTASNRSDTWLTRLIDMEYWLACNEERAAQARFGAVMCCCGPCAMYRRSSLMSLLDQYETQLFRGKPSDFGEDRHLTILMLKAGFRTEYVPDAIAATVVPDKLGPYLRQQLRWARSTFRDTLLALRLLPSLDRYLTLDVIGQNLGPLLLAVAVLAGLAELALTDTVPWPTAVIIAGMTTIRCTVIAFRARQSRFFGFSLHTFINIFLLLPLKAYALCTLSNSDWLSRKNATQPHGSKKPIIIANPITRANGTGSPGIAGSNRTADRSRDSAQLVKPGVLHSSD</sequence>
<protein>
    <recommendedName>
        <fullName evidence="3">N-acetylglucosaminyltransferase</fullName>
    </recommendedName>
    <alternativeName>
        <fullName evidence="9">Nodulation protein C</fullName>
    </alternativeName>
</protein>
<evidence type="ECO:0000256" key="9">
    <source>
        <dbReference type="ARBA" id="ARBA00032978"/>
    </source>
</evidence>
<keyword evidence="11" id="KW-1133">Transmembrane helix</keyword>
<dbReference type="PANTHER" id="PTHR22913">
    <property type="entry name" value="HYALURONAN SYNTHASE"/>
    <property type="match status" value="1"/>
</dbReference>
<evidence type="ECO:0000256" key="4">
    <source>
        <dbReference type="ARBA" id="ARBA00022458"/>
    </source>
</evidence>
<dbReference type="Gene3D" id="3.90.550.10">
    <property type="entry name" value="Spore Coat Polysaccharide Biosynthesis Protein SpsA, Chain A"/>
    <property type="match status" value="1"/>
</dbReference>
<evidence type="ECO:0000256" key="3">
    <source>
        <dbReference type="ARBA" id="ARBA00016636"/>
    </source>
</evidence>
<keyword evidence="4" id="KW-0536">Nodulation</keyword>
<dbReference type="InterPro" id="IPR029044">
    <property type="entry name" value="Nucleotide-diphossugar_trans"/>
</dbReference>
<evidence type="ECO:0000259" key="12">
    <source>
        <dbReference type="Pfam" id="PF00535"/>
    </source>
</evidence>
<dbReference type="InterPro" id="IPR026463">
    <property type="entry name" value="Chitooligosach_Synthase_NodC"/>
</dbReference>
<feature type="region of interest" description="Disordered" evidence="10">
    <location>
        <begin position="525"/>
        <end position="562"/>
    </location>
</feature>
<accession>A0A1R3V7R5</accession>
<organism evidence="13 14">
    <name type="scientific">Mesorhizobium prunaredense</name>
    <dbReference type="NCBI Taxonomy" id="1631249"/>
    <lineage>
        <taxon>Bacteria</taxon>
        <taxon>Pseudomonadati</taxon>
        <taxon>Pseudomonadota</taxon>
        <taxon>Alphaproteobacteria</taxon>
        <taxon>Hyphomicrobiales</taxon>
        <taxon>Phyllobacteriaceae</taxon>
        <taxon>Mesorhizobium</taxon>
    </lineage>
</organism>